<organism evidence="2 3">
    <name type="scientific">Morchella conica CCBAS932</name>
    <dbReference type="NCBI Taxonomy" id="1392247"/>
    <lineage>
        <taxon>Eukaryota</taxon>
        <taxon>Fungi</taxon>
        <taxon>Dikarya</taxon>
        <taxon>Ascomycota</taxon>
        <taxon>Pezizomycotina</taxon>
        <taxon>Pezizomycetes</taxon>
        <taxon>Pezizales</taxon>
        <taxon>Morchellaceae</taxon>
        <taxon>Morchella</taxon>
    </lineage>
</organism>
<keyword evidence="3" id="KW-1185">Reference proteome</keyword>
<dbReference type="EMBL" id="ML119203">
    <property type="protein sequence ID" value="RPB06957.1"/>
    <property type="molecule type" value="Genomic_DNA"/>
</dbReference>
<name>A0A3N4K8V9_9PEZI</name>
<gene>
    <name evidence="2" type="ORF">P167DRAFT_579790</name>
</gene>
<evidence type="ECO:0000313" key="2">
    <source>
        <dbReference type="EMBL" id="RPB06957.1"/>
    </source>
</evidence>
<dbReference type="InParanoid" id="A0A3N4K8V9"/>
<feature type="transmembrane region" description="Helical" evidence="1">
    <location>
        <begin position="44"/>
        <end position="64"/>
    </location>
</feature>
<protein>
    <submittedName>
        <fullName evidence="2">Uncharacterized protein</fullName>
    </submittedName>
</protein>
<proteinExistence type="predicted"/>
<dbReference type="Proteomes" id="UP000277580">
    <property type="component" value="Unassembled WGS sequence"/>
</dbReference>
<keyword evidence="1" id="KW-0812">Transmembrane</keyword>
<keyword evidence="1" id="KW-1133">Transmembrane helix</keyword>
<accession>A0A3N4K8V9</accession>
<evidence type="ECO:0000256" key="1">
    <source>
        <dbReference type="SAM" id="Phobius"/>
    </source>
</evidence>
<dbReference type="AlphaFoldDB" id="A0A3N4K8V9"/>
<sequence length="67" mass="7933">MFRATTRLMRPFGKRLLEEPHPFFIYPKTVKAQPVQLKFYTTRLARAASMYLPMYVVFFGWPFAAQA</sequence>
<keyword evidence="1" id="KW-0472">Membrane</keyword>
<reference evidence="2 3" key="1">
    <citation type="journal article" date="2018" name="Nat. Ecol. Evol.">
        <title>Pezizomycetes genomes reveal the molecular basis of ectomycorrhizal truffle lifestyle.</title>
        <authorList>
            <person name="Murat C."/>
            <person name="Payen T."/>
            <person name="Noel B."/>
            <person name="Kuo A."/>
            <person name="Morin E."/>
            <person name="Chen J."/>
            <person name="Kohler A."/>
            <person name="Krizsan K."/>
            <person name="Balestrini R."/>
            <person name="Da Silva C."/>
            <person name="Montanini B."/>
            <person name="Hainaut M."/>
            <person name="Levati E."/>
            <person name="Barry K.W."/>
            <person name="Belfiori B."/>
            <person name="Cichocki N."/>
            <person name="Clum A."/>
            <person name="Dockter R.B."/>
            <person name="Fauchery L."/>
            <person name="Guy J."/>
            <person name="Iotti M."/>
            <person name="Le Tacon F."/>
            <person name="Lindquist E.A."/>
            <person name="Lipzen A."/>
            <person name="Malagnac F."/>
            <person name="Mello A."/>
            <person name="Molinier V."/>
            <person name="Miyauchi S."/>
            <person name="Poulain J."/>
            <person name="Riccioni C."/>
            <person name="Rubini A."/>
            <person name="Sitrit Y."/>
            <person name="Splivallo R."/>
            <person name="Traeger S."/>
            <person name="Wang M."/>
            <person name="Zifcakova L."/>
            <person name="Wipf D."/>
            <person name="Zambonelli A."/>
            <person name="Paolocci F."/>
            <person name="Nowrousian M."/>
            <person name="Ottonello S."/>
            <person name="Baldrian P."/>
            <person name="Spatafora J.W."/>
            <person name="Henrissat B."/>
            <person name="Nagy L.G."/>
            <person name="Aury J.M."/>
            <person name="Wincker P."/>
            <person name="Grigoriev I.V."/>
            <person name="Bonfante P."/>
            <person name="Martin F.M."/>
        </authorList>
    </citation>
    <scope>NUCLEOTIDE SEQUENCE [LARGE SCALE GENOMIC DNA]</scope>
    <source>
        <strain evidence="2 3">CCBAS932</strain>
    </source>
</reference>
<dbReference type="OrthoDB" id="5279127at2759"/>
<evidence type="ECO:0000313" key="3">
    <source>
        <dbReference type="Proteomes" id="UP000277580"/>
    </source>
</evidence>